<dbReference type="Proteomes" id="UP000799779">
    <property type="component" value="Unassembled WGS sequence"/>
</dbReference>
<evidence type="ECO:0000256" key="1">
    <source>
        <dbReference type="SAM" id="MobiDB-lite"/>
    </source>
</evidence>
<protein>
    <submittedName>
        <fullName evidence="2">Uncharacterized protein</fullName>
    </submittedName>
</protein>
<feature type="region of interest" description="Disordered" evidence="1">
    <location>
        <begin position="38"/>
        <end position="124"/>
    </location>
</feature>
<name>A0A6A5W4G4_9PLEO</name>
<organism evidence="2 3">
    <name type="scientific">Amniculicola lignicola CBS 123094</name>
    <dbReference type="NCBI Taxonomy" id="1392246"/>
    <lineage>
        <taxon>Eukaryota</taxon>
        <taxon>Fungi</taxon>
        <taxon>Dikarya</taxon>
        <taxon>Ascomycota</taxon>
        <taxon>Pezizomycotina</taxon>
        <taxon>Dothideomycetes</taxon>
        <taxon>Pleosporomycetidae</taxon>
        <taxon>Pleosporales</taxon>
        <taxon>Amniculicolaceae</taxon>
        <taxon>Amniculicola</taxon>
    </lineage>
</organism>
<sequence>MGLAFYEGGVVQAAELPTQLAIHLRKLGMDAPLPASYTGPPVPVNPNSDLFPPAQKRKRQDSDSAKAAKMPLDRDNTAAAPRRVNIENPDTTPISSASARKSGSKTPAGRAAKKARVKHNLSRHEAGVVEQIEEMESTQPLPSFQSPQDGPACVSQSDIVALGTLSVQLDNQDSVFKQPLENPVTYAPNFQLYSTSSSTMDTIQTSIQLAANRILEDHPSFWFWTWDMQKVMVPHTYAFFWSRLDVLAQYTLDVQIGFWNLAVREHILPPQEFCNNMLGCTLAEFVNACFAEKPVGRTEPDGPWNLPSGTFELPMTPEQLAQPNINFQAYSCIPIHPVEAKFFETRPMVLYYTDDDLPISYLAYAKRRKDFPKGVFRGPFTRAIEYVLDHPEWQRVYLRDLDWFVTYKGLAGGKVLWHKSCEEVNQASHSRFLTNLFWFSERSMQLVDWPLPNIEAPYPNRWAGPRPHEAMFARPQPADQLYRSGV</sequence>
<feature type="compositionally biased region" description="Basic and acidic residues" evidence="1">
    <location>
        <begin position="60"/>
        <end position="76"/>
    </location>
</feature>
<dbReference type="AlphaFoldDB" id="A0A6A5W4G4"/>
<reference evidence="2" key="1">
    <citation type="journal article" date="2020" name="Stud. Mycol.">
        <title>101 Dothideomycetes genomes: a test case for predicting lifestyles and emergence of pathogens.</title>
        <authorList>
            <person name="Haridas S."/>
            <person name="Albert R."/>
            <person name="Binder M."/>
            <person name="Bloem J."/>
            <person name="Labutti K."/>
            <person name="Salamov A."/>
            <person name="Andreopoulos B."/>
            <person name="Baker S."/>
            <person name="Barry K."/>
            <person name="Bills G."/>
            <person name="Bluhm B."/>
            <person name="Cannon C."/>
            <person name="Castanera R."/>
            <person name="Culley D."/>
            <person name="Daum C."/>
            <person name="Ezra D."/>
            <person name="Gonzalez J."/>
            <person name="Henrissat B."/>
            <person name="Kuo A."/>
            <person name="Liang C."/>
            <person name="Lipzen A."/>
            <person name="Lutzoni F."/>
            <person name="Magnuson J."/>
            <person name="Mondo S."/>
            <person name="Nolan M."/>
            <person name="Ohm R."/>
            <person name="Pangilinan J."/>
            <person name="Park H.-J."/>
            <person name="Ramirez L."/>
            <person name="Alfaro M."/>
            <person name="Sun H."/>
            <person name="Tritt A."/>
            <person name="Yoshinaga Y."/>
            <person name="Zwiers L.-H."/>
            <person name="Turgeon B."/>
            <person name="Goodwin S."/>
            <person name="Spatafora J."/>
            <person name="Crous P."/>
            <person name="Grigoriev I."/>
        </authorList>
    </citation>
    <scope>NUCLEOTIDE SEQUENCE</scope>
    <source>
        <strain evidence="2">CBS 123094</strain>
    </source>
</reference>
<accession>A0A6A5W4G4</accession>
<feature type="compositionally biased region" description="Polar residues" evidence="1">
    <location>
        <begin position="88"/>
        <end position="105"/>
    </location>
</feature>
<proteinExistence type="predicted"/>
<evidence type="ECO:0000313" key="2">
    <source>
        <dbReference type="EMBL" id="KAF1994045.1"/>
    </source>
</evidence>
<gene>
    <name evidence="2" type="ORF">P154DRAFT_539915</name>
</gene>
<keyword evidence="3" id="KW-1185">Reference proteome</keyword>
<feature type="compositionally biased region" description="Basic residues" evidence="1">
    <location>
        <begin position="111"/>
        <end position="121"/>
    </location>
</feature>
<evidence type="ECO:0000313" key="3">
    <source>
        <dbReference type="Proteomes" id="UP000799779"/>
    </source>
</evidence>
<dbReference type="EMBL" id="ML977674">
    <property type="protein sequence ID" value="KAF1994045.1"/>
    <property type="molecule type" value="Genomic_DNA"/>
</dbReference>